<evidence type="ECO:0000256" key="2">
    <source>
        <dbReference type="ARBA" id="ARBA00022475"/>
    </source>
</evidence>
<evidence type="ECO:0000256" key="3">
    <source>
        <dbReference type="ARBA" id="ARBA00022676"/>
    </source>
</evidence>
<reference evidence="9 10" key="1">
    <citation type="submission" date="2023-10" db="EMBL/GenBank/DDBJ databases">
        <title>Hymenobacter endophyticus sp. nov., an isolate from the leaf tissues of wheat.</title>
        <authorList>
            <person name="Dai Y."/>
        </authorList>
    </citation>
    <scope>NUCLEOTIDE SEQUENCE [LARGE SCALE GENOMIC DNA]</scope>
    <source>
        <strain evidence="9 10">ZK17L-C2</strain>
    </source>
</reference>
<feature type="transmembrane region" description="Helical" evidence="8">
    <location>
        <begin position="369"/>
        <end position="388"/>
    </location>
</feature>
<feature type="transmembrane region" description="Helical" evidence="8">
    <location>
        <begin position="109"/>
        <end position="127"/>
    </location>
</feature>
<keyword evidence="4" id="KW-0808">Transferase</keyword>
<keyword evidence="2" id="KW-1003">Cell membrane</keyword>
<gene>
    <name evidence="9" type="ORF">ROI90_05960</name>
</gene>
<keyword evidence="5 8" id="KW-0812">Transmembrane</keyword>
<sequence length="539" mass="60606">MASLLANPTVWAPRWLAPAFFGGLLLLGAWLVADYGVSWDEPVDHLNGLVSLRHIVTLVAPEWAARQPLLQQVPPLAGYVDNDHGVLFELPLALLHTTLRSGSDLRTYYLWRHMATFLVCVGGIWALYRLALLRFRNQYLALFTALLFVLSPRMFAESFYNAKDLVFLAAFTLGMYTLARLLERPTPGRALVHGLASAAALDIRILGSMLVPFTLALLLLEAIQPTQQSLNRARLGASGAVYLLSTVGAGIAGWPYLWAAPLDNFLQAFEAMRRFRWQGKVLYWGEYESAQELPWHYAPVWLLVTTPLSYSLAALGGLGLQLRQVCTHPRAVLGTYTGRLDLLFCGWLLGPLVLVIGMNSVLYDGWRHLYFVYPALLLLAVGAGVRLWRWAGQATQRRRITQAIAGVVTLEMTFTVIRMALMHPQQQVYFSFLPTHKAAQWFERDYWGLSYRQGLEYLARTYPQGPILVDPQHIPPFENNRAMLPPTDRQRFVVSETAPGRFLLLDYRSQAGTVVTPTGWEVYQVTADGLPILSIYQHP</sequence>
<feature type="transmembrane region" description="Helical" evidence="8">
    <location>
        <begin position="235"/>
        <end position="257"/>
    </location>
</feature>
<evidence type="ECO:0000256" key="5">
    <source>
        <dbReference type="ARBA" id="ARBA00022692"/>
    </source>
</evidence>
<dbReference type="Proteomes" id="UP001250698">
    <property type="component" value="Unassembled WGS sequence"/>
</dbReference>
<feature type="transmembrane region" description="Helical" evidence="8">
    <location>
        <begin position="139"/>
        <end position="156"/>
    </location>
</feature>
<keyword evidence="6 8" id="KW-1133">Transmembrane helix</keyword>
<keyword evidence="3" id="KW-0328">Glycosyltransferase</keyword>
<evidence type="ECO:0000313" key="10">
    <source>
        <dbReference type="Proteomes" id="UP001250698"/>
    </source>
</evidence>
<keyword evidence="7 8" id="KW-0472">Membrane</keyword>
<name>A0ABU3TEX6_9BACT</name>
<dbReference type="PANTHER" id="PTHR33908:SF11">
    <property type="entry name" value="MEMBRANE PROTEIN"/>
    <property type="match status" value="1"/>
</dbReference>
<feature type="transmembrane region" description="Helical" evidence="8">
    <location>
        <begin position="400"/>
        <end position="421"/>
    </location>
</feature>
<feature type="transmembrane region" description="Helical" evidence="8">
    <location>
        <begin position="340"/>
        <end position="363"/>
    </location>
</feature>
<keyword evidence="10" id="KW-1185">Reference proteome</keyword>
<organism evidence="9 10">
    <name type="scientific">Hymenobacter endophyticus</name>
    <dbReference type="NCBI Taxonomy" id="3076335"/>
    <lineage>
        <taxon>Bacteria</taxon>
        <taxon>Pseudomonadati</taxon>
        <taxon>Bacteroidota</taxon>
        <taxon>Cytophagia</taxon>
        <taxon>Cytophagales</taxon>
        <taxon>Hymenobacteraceae</taxon>
        <taxon>Hymenobacter</taxon>
    </lineage>
</organism>
<feature type="transmembrane region" description="Helical" evidence="8">
    <location>
        <begin position="15"/>
        <end position="33"/>
    </location>
</feature>
<proteinExistence type="predicted"/>
<evidence type="ECO:0000256" key="7">
    <source>
        <dbReference type="ARBA" id="ARBA00023136"/>
    </source>
</evidence>
<protein>
    <recommendedName>
        <fullName evidence="11">Glycosyltransferase RgtA/B/C/D-like domain-containing protein</fullName>
    </recommendedName>
</protein>
<evidence type="ECO:0000313" key="9">
    <source>
        <dbReference type="EMBL" id="MDU0369932.1"/>
    </source>
</evidence>
<dbReference type="PANTHER" id="PTHR33908">
    <property type="entry name" value="MANNOSYLTRANSFERASE YKCB-RELATED"/>
    <property type="match status" value="1"/>
</dbReference>
<comment type="caution">
    <text evidence="9">The sequence shown here is derived from an EMBL/GenBank/DDBJ whole genome shotgun (WGS) entry which is preliminary data.</text>
</comment>
<accession>A0ABU3TEX6</accession>
<evidence type="ECO:0000256" key="4">
    <source>
        <dbReference type="ARBA" id="ARBA00022679"/>
    </source>
</evidence>
<comment type="subcellular location">
    <subcellularLocation>
        <location evidence="1">Cell membrane</location>
        <topology evidence="1">Multi-pass membrane protein</topology>
    </subcellularLocation>
</comment>
<evidence type="ECO:0000256" key="8">
    <source>
        <dbReference type="SAM" id="Phobius"/>
    </source>
</evidence>
<dbReference type="InterPro" id="IPR050297">
    <property type="entry name" value="LipidA_mod_glycosyltrf_83"/>
</dbReference>
<evidence type="ECO:0000256" key="6">
    <source>
        <dbReference type="ARBA" id="ARBA00022989"/>
    </source>
</evidence>
<feature type="transmembrane region" description="Helical" evidence="8">
    <location>
        <begin position="203"/>
        <end position="223"/>
    </location>
</feature>
<feature type="transmembrane region" description="Helical" evidence="8">
    <location>
        <begin position="300"/>
        <end position="320"/>
    </location>
</feature>
<evidence type="ECO:0008006" key="11">
    <source>
        <dbReference type="Google" id="ProtNLM"/>
    </source>
</evidence>
<dbReference type="EMBL" id="JAWDJT010000002">
    <property type="protein sequence ID" value="MDU0369932.1"/>
    <property type="molecule type" value="Genomic_DNA"/>
</dbReference>
<dbReference type="RefSeq" id="WP_315997418.1">
    <property type="nucleotide sequence ID" value="NZ_JAWDJT010000002.1"/>
</dbReference>
<evidence type="ECO:0000256" key="1">
    <source>
        <dbReference type="ARBA" id="ARBA00004651"/>
    </source>
</evidence>